<name>A0AAN0K230_AMPQE</name>
<feature type="signal peptide" evidence="1">
    <location>
        <begin position="1"/>
        <end position="18"/>
    </location>
</feature>
<feature type="domain" description="Shieldin complex subunit 2 C-terminal" evidence="2">
    <location>
        <begin position="23"/>
        <end position="136"/>
    </location>
</feature>
<organism evidence="3 4">
    <name type="scientific">Amphimedon queenslandica</name>
    <name type="common">Sponge</name>
    <dbReference type="NCBI Taxonomy" id="400682"/>
    <lineage>
        <taxon>Eukaryota</taxon>
        <taxon>Metazoa</taxon>
        <taxon>Porifera</taxon>
        <taxon>Demospongiae</taxon>
        <taxon>Heteroscleromorpha</taxon>
        <taxon>Haplosclerida</taxon>
        <taxon>Niphatidae</taxon>
        <taxon>Amphimedon</taxon>
    </lineage>
</organism>
<evidence type="ECO:0000259" key="2">
    <source>
        <dbReference type="Pfam" id="PF15793"/>
    </source>
</evidence>
<dbReference type="RefSeq" id="XP_019863591.1">
    <property type="nucleotide sequence ID" value="XM_020008032.1"/>
</dbReference>
<keyword evidence="1" id="KW-0732">Signal</keyword>
<evidence type="ECO:0000313" key="4">
    <source>
        <dbReference type="Proteomes" id="UP000007879"/>
    </source>
</evidence>
<sequence>MTNFTCTLLPLAPSLSLSLPLQDANGVYCLCTQCSGKSIDVSCIGYFRPLLVTLGTESSSHIATVPSTIVNQLLADVCSPDSIKNLNSLPNEKVISVGAALCRRTLELIAERDWVVCIDALCDTNSFILSFKSTILTVSL</sequence>
<dbReference type="Pfam" id="PF15793">
    <property type="entry name" value="SHLD2_C"/>
    <property type="match status" value="1"/>
</dbReference>
<dbReference type="GeneID" id="109592633"/>
<dbReference type="EnsemblMetazoa" id="XM_020008032.1">
    <property type="protein sequence ID" value="XP_019863591.1"/>
    <property type="gene ID" value="LOC109592633"/>
</dbReference>
<protein>
    <recommendedName>
        <fullName evidence="2">Shieldin complex subunit 2 C-terminal domain-containing protein</fullName>
    </recommendedName>
</protein>
<dbReference type="KEGG" id="aqu:109592633"/>
<feature type="chain" id="PRO_5042944602" description="Shieldin complex subunit 2 C-terminal domain-containing protein" evidence="1">
    <location>
        <begin position="19"/>
        <end position="140"/>
    </location>
</feature>
<dbReference type="Proteomes" id="UP000007879">
    <property type="component" value="Unassembled WGS sequence"/>
</dbReference>
<dbReference type="AlphaFoldDB" id="A0AAN0K230"/>
<keyword evidence="4" id="KW-1185">Reference proteome</keyword>
<reference evidence="4" key="1">
    <citation type="journal article" date="2010" name="Nature">
        <title>The Amphimedon queenslandica genome and the evolution of animal complexity.</title>
        <authorList>
            <person name="Srivastava M."/>
            <person name="Simakov O."/>
            <person name="Chapman J."/>
            <person name="Fahey B."/>
            <person name="Gauthier M.E."/>
            <person name="Mitros T."/>
            <person name="Richards G.S."/>
            <person name="Conaco C."/>
            <person name="Dacre M."/>
            <person name="Hellsten U."/>
            <person name="Larroux C."/>
            <person name="Putnam N.H."/>
            <person name="Stanke M."/>
            <person name="Adamska M."/>
            <person name="Darling A."/>
            <person name="Degnan S.M."/>
            <person name="Oakley T.H."/>
            <person name="Plachetzki D.C."/>
            <person name="Zhai Y."/>
            <person name="Adamski M."/>
            <person name="Calcino A."/>
            <person name="Cummins S.F."/>
            <person name="Goodstein D.M."/>
            <person name="Harris C."/>
            <person name="Jackson D.J."/>
            <person name="Leys S.P."/>
            <person name="Shu S."/>
            <person name="Woodcroft B.J."/>
            <person name="Vervoort M."/>
            <person name="Kosik K.S."/>
            <person name="Manning G."/>
            <person name="Degnan B.M."/>
            <person name="Rokhsar D.S."/>
        </authorList>
    </citation>
    <scope>NUCLEOTIDE SEQUENCE [LARGE SCALE GENOMIC DNA]</scope>
</reference>
<evidence type="ECO:0000256" key="1">
    <source>
        <dbReference type="SAM" id="SignalP"/>
    </source>
</evidence>
<evidence type="ECO:0000313" key="3">
    <source>
        <dbReference type="EnsemblMetazoa" id="XP_019863591.1"/>
    </source>
</evidence>
<reference evidence="3" key="2">
    <citation type="submission" date="2024-06" db="UniProtKB">
        <authorList>
            <consortium name="EnsemblMetazoa"/>
        </authorList>
    </citation>
    <scope>IDENTIFICATION</scope>
</reference>
<dbReference type="InterPro" id="IPR031589">
    <property type="entry name" value="SHLD2_C"/>
</dbReference>
<proteinExistence type="predicted"/>
<accession>A0AAN0K230</accession>